<feature type="compositionally biased region" description="Basic and acidic residues" evidence="1">
    <location>
        <begin position="48"/>
        <end position="60"/>
    </location>
</feature>
<comment type="caution">
    <text evidence="2">The sequence shown here is derived from an EMBL/GenBank/DDBJ whole genome shotgun (WGS) entry which is preliminary data.</text>
</comment>
<dbReference type="Proteomes" id="UP000289200">
    <property type="component" value="Unassembled WGS sequence"/>
</dbReference>
<organism evidence="2 3">
    <name type="scientific">Rhodoplanes serenus</name>
    <dbReference type="NCBI Taxonomy" id="200615"/>
    <lineage>
        <taxon>Bacteria</taxon>
        <taxon>Pseudomonadati</taxon>
        <taxon>Pseudomonadota</taxon>
        <taxon>Alphaproteobacteria</taxon>
        <taxon>Hyphomicrobiales</taxon>
        <taxon>Nitrobacteraceae</taxon>
        <taxon>Rhodoplanes</taxon>
    </lineage>
</organism>
<dbReference type="OrthoDB" id="9809060at2"/>
<proteinExistence type="predicted"/>
<dbReference type="SUPFAM" id="SSF46689">
    <property type="entry name" value="Homeodomain-like"/>
    <property type="match status" value="1"/>
</dbReference>
<sequence length="130" mass="14549">MVGRRHGSEEIAEKLAEAGALAAKGKNQHEIAKALGVSVMTYHRWRKQHPESDVPDEPRRQPHGVASEPPAPARITPARRAREGATDVRNLEVENQRLRRLVIDLMLEKMALEERLGKAPDERQVAARQG</sequence>
<accession>A0A447CYL8</accession>
<evidence type="ECO:0000313" key="3">
    <source>
        <dbReference type="Proteomes" id="UP000289200"/>
    </source>
</evidence>
<dbReference type="AlphaFoldDB" id="A0A447CYL8"/>
<evidence type="ECO:0008006" key="4">
    <source>
        <dbReference type="Google" id="ProtNLM"/>
    </source>
</evidence>
<keyword evidence="3" id="KW-1185">Reference proteome</keyword>
<dbReference type="Pfam" id="PF13384">
    <property type="entry name" value="HTH_23"/>
    <property type="match status" value="1"/>
</dbReference>
<feature type="compositionally biased region" description="Basic and acidic residues" evidence="1">
    <location>
        <begin position="80"/>
        <end position="93"/>
    </location>
</feature>
<reference evidence="3" key="1">
    <citation type="submission" date="2018-10" db="EMBL/GenBank/DDBJ databases">
        <authorList>
            <person name="Peiro R."/>
            <person name="Begona"/>
            <person name="Cbmso G."/>
            <person name="Lopez M."/>
            <person name="Gonzalez S."/>
            <person name="Sacristan E."/>
            <person name="Castillo E."/>
        </authorList>
    </citation>
    <scope>NUCLEOTIDE SEQUENCE [LARGE SCALE GENOMIC DNA]</scope>
</reference>
<name>A0A447CYL8_9BRAD</name>
<dbReference type="InterPro" id="IPR009057">
    <property type="entry name" value="Homeodomain-like_sf"/>
</dbReference>
<dbReference type="Gene3D" id="1.10.10.60">
    <property type="entry name" value="Homeodomain-like"/>
    <property type="match status" value="1"/>
</dbReference>
<protein>
    <recommendedName>
        <fullName evidence="4">Transposase</fullName>
    </recommendedName>
</protein>
<gene>
    <name evidence="2" type="ORF">RHODGE_RHODGE_03580</name>
</gene>
<evidence type="ECO:0000313" key="2">
    <source>
        <dbReference type="EMBL" id="VCU10390.1"/>
    </source>
</evidence>
<evidence type="ECO:0000256" key="1">
    <source>
        <dbReference type="SAM" id="MobiDB-lite"/>
    </source>
</evidence>
<dbReference type="EMBL" id="UWOC01000169">
    <property type="protein sequence ID" value="VCU10390.1"/>
    <property type="molecule type" value="Genomic_DNA"/>
</dbReference>
<feature type="region of interest" description="Disordered" evidence="1">
    <location>
        <begin position="46"/>
        <end position="93"/>
    </location>
</feature>